<evidence type="ECO:0000259" key="14">
    <source>
        <dbReference type="PROSITE" id="PS50885"/>
    </source>
</evidence>
<dbReference type="InterPro" id="IPR029787">
    <property type="entry name" value="Nucleotide_cyclase"/>
</dbReference>
<dbReference type="NCBIfam" id="TIGR00254">
    <property type="entry name" value="GGDEF"/>
    <property type="match status" value="1"/>
</dbReference>
<dbReference type="InterPro" id="IPR000014">
    <property type="entry name" value="PAS"/>
</dbReference>
<dbReference type="CDD" id="cd00130">
    <property type="entry name" value="PAS"/>
    <property type="match status" value="1"/>
</dbReference>
<dbReference type="Gene3D" id="3.30.450.20">
    <property type="entry name" value="PAS domain"/>
    <property type="match status" value="1"/>
</dbReference>
<dbReference type="NCBIfam" id="TIGR00229">
    <property type="entry name" value="sensory_box"/>
    <property type="match status" value="1"/>
</dbReference>
<evidence type="ECO:0000256" key="11">
    <source>
        <dbReference type="ARBA" id="ARBA00023136"/>
    </source>
</evidence>
<keyword evidence="11 12" id="KW-0472">Membrane</keyword>
<proteinExistence type="predicted"/>
<evidence type="ECO:0000256" key="3">
    <source>
        <dbReference type="ARBA" id="ARBA00022553"/>
    </source>
</evidence>
<dbReference type="InterPro" id="IPR003660">
    <property type="entry name" value="HAMP_dom"/>
</dbReference>
<dbReference type="Gene3D" id="6.10.340.10">
    <property type="match status" value="1"/>
</dbReference>
<dbReference type="SMART" id="SM00091">
    <property type="entry name" value="PAS"/>
    <property type="match status" value="1"/>
</dbReference>
<dbReference type="InterPro" id="IPR033463">
    <property type="entry name" value="sCache_3"/>
</dbReference>
<dbReference type="SUPFAM" id="SSF158472">
    <property type="entry name" value="HAMP domain-like"/>
    <property type="match status" value="1"/>
</dbReference>
<evidence type="ECO:0000256" key="2">
    <source>
        <dbReference type="ARBA" id="ARBA00022475"/>
    </source>
</evidence>
<dbReference type="Proteomes" id="UP000189464">
    <property type="component" value="Chromosome"/>
</dbReference>
<reference evidence="16 17" key="1">
    <citation type="journal article" date="2016" name="Int. J. Syst. Evol. Microbiol.">
        <title>Desulfotomaculum ferrireducens sp. nov., a moderately thermophilic sulfate-reducing and dissimilatory Fe(III)-reducing bacterium isolated from compost.</title>
        <authorList>
            <person name="Yang G."/>
            <person name="Guo J."/>
            <person name="Zhuang L."/>
            <person name="Yuan Y."/>
            <person name="Zhou S."/>
        </authorList>
    </citation>
    <scope>NUCLEOTIDE SEQUENCE [LARGE SCALE GENOMIC DNA]</scope>
    <source>
        <strain evidence="16 17">GSS09</strain>
    </source>
</reference>
<evidence type="ECO:0000256" key="9">
    <source>
        <dbReference type="ARBA" id="ARBA00022989"/>
    </source>
</evidence>
<evidence type="ECO:0000256" key="5">
    <source>
        <dbReference type="ARBA" id="ARBA00022692"/>
    </source>
</evidence>
<evidence type="ECO:0000256" key="1">
    <source>
        <dbReference type="ARBA" id="ARBA00004651"/>
    </source>
</evidence>
<dbReference type="InterPro" id="IPR043128">
    <property type="entry name" value="Rev_trsase/Diguanyl_cyclase"/>
</dbReference>
<dbReference type="InterPro" id="IPR013767">
    <property type="entry name" value="PAS_fold"/>
</dbReference>
<keyword evidence="17" id="KW-1185">Reference proteome</keyword>
<dbReference type="InterPro" id="IPR029151">
    <property type="entry name" value="Sensor-like_sf"/>
</dbReference>
<evidence type="ECO:0000259" key="13">
    <source>
        <dbReference type="PROSITE" id="PS50112"/>
    </source>
</evidence>
<name>A0A1S6IXK7_9FIRM</name>
<keyword evidence="8" id="KW-0067">ATP-binding</keyword>
<dbReference type="InterPro" id="IPR052163">
    <property type="entry name" value="DGC-Regulatory_Protein"/>
</dbReference>
<feature type="domain" description="GGDEF" evidence="15">
    <location>
        <begin position="446"/>
        <end position="580"/>
    </location>
</feature>
<dbReference type="SMART" id="SM00304">
    <property type="entry name" value="HAMP"/>
    <property type="match status" value="1"/>
</dbReference>
<feature type="transmembrane region" description="Helical" evidence="12">
    <location>
        <begin position="195"/>
        <end position="217"/>
    </location>
</feature>
<dbReference type="Pfam" id="PF17202">
    <property type="entry name" value="sCache_3_3"/>
    <property type="match status" value="1"/>
</dbReference>
<dbReference type="PROSITE" id="PS50887">
    <property type="entry name" value="GGDEF"/>
    <property type="match status" value="1"/>
</dbReference>
<dbReference type="GO" id="GO:0005886">
    <property type="term" value="C:plasma membrane"/>
    <property type="evidence" value="ECO:0007669"/>
    <property type="project" value="UniProtKB-SubCell"/>
</dbReference>
<dbReference type="PANTHER" id="PTHR46663">
    <property type="entry name" value="DIGUANYLATE CYCLASE DGCT-RELATED"/>
    <property type="match status" value="1"/>
</dbReference>
<dbReference type="InterPro" id="IPR035965">
    <property type="entry name" value="PAS-like_dom_sf"/>
</dbReference>
<protein>
    <recommendedName>
        <fullName evidence="18">Diguanylate cyclase</fullName>
    </recommendedName>
</protein>
<evidence type="ECO:0000256" key="4">
    <source>
        <dbReference type="ARBA" id="ARBA00022679"/>
    </source>
</evidence>
<dbReference type="SUPFAM" id="SSF55785">
    <property type="entry name" value="PYP-like sensor domain (PAS domain)"/>
    <property type="match status" value="1"/>
</dbReference>
<keyword evidence="2" id="KW-1003">Cell membrane</keyword>
<keyword evidence="4" id="KW-0808">Transferase</keyword>
<dbReference type="GO" id="GO:0000160">
    <property type="term" value="P:phosphorelay signal transduction system"/>
    <property type="evidence" value="ECO:0007669"/>
    <property type="project" value="UniProtKB-KW"/>
</dbReference>
<dbReference type="AlphaFoldDB" id="A0A1S6IXK7"/>
<dbReference type="GO" id="GO:0006355">
    <property type="term" value="P:regulation of DNA-templated transcription"/>
    <property type="evidence" value="ECO:0007669"/>
    <property type="project" value="InterPro"/>
</dbReference>
<accession>A0A1S6IXK7</accession>
<evidence type="ECO:0000259" key="15">
    <source>
        <dbReference type="PROSITE" id="PS50887"/>
    </source>
</evidence>
<dbReference type="Pfam" id="PF00989">
    <property type="entry name" value="PAS"/>
    <property type="match status" value="1"/>
</dbReference>
<evidence type="ECO:0000256" key="12">
    <source>
        <dbReference type="SAM" id="Phobius"/>
    </source>
</evidence>
<keyword evidence="7" id="KW-0418">Kinase</keyword>
<keyword evidence="9 12" id="KW-1133">Transmembrane helix</keyword>
<dbReference type="EMBL" id="CP019698">
    <property type="protein sequence ID" value="AQS59495.1"/>
    <property type="molecule type" value="Genomic_DNA"/>
</dbReference>
<keyword evidence="5 12" id="KW-0812">Transmembrane</keyword>
<dbReference type="FunFam" id="3.30.70.270:FF:000001">
    <property type="entry name" value="Diguanylate cyclase domain protein"/>
    <property type="match status" value="1"/>
</dbReference>
<dbReference type="CDD" id="cd06225">
    <property type="entry name" value="HAMP"/>
    <property type="match status" value="1"/>
</dbReference>
<dbReference type="SMART" id="SM00267">
    <property type="entry name" value="GGDEF"/>
    <property type="match status" value="1"/>
</dbReference>
<dbReference type="OrthoDB" id="9798833at2"/>
<dbReference type="Gene3D" id="3.30.70.270">
    <property type="match status" value="1"/>
</dbReference>
<evidence type="ECO:0000256" key="6">
    <source>
        <dbReference type="ARBA" id="ARBA00022741"/>
    </source>
</evidence>
<organism evidence="16 17">
    <name type="scientific">Desulforamulus ferrireducens</name>
    <dbReference type="NCBI Taxonomy" id="1833852"/>
    <lineage>
        <taxon>Bacteria</taxon>
        <taxon>Bacillati</taxon>
        <taxon>Bacillota</taxon>
        <taxon>Clostridia</taxon>
        <taxon>Eubacteriales</taxon>
        <taxon>Peptococcaceae</taxon>
        <taxon>Desulforamulus</taxon>
    </lineage>
</organism>
<evidence type="ECO:0008006" key="18">
    <source>
        <dbReference type="Google" id="ProtNLM"/>
    </source>
</evidence>
<feature type="domain" description="PAS" evidence="13">
    <location>
        <begin position="276"/>
        <end position="328"/>
    </location>
</feature>
<feature type="transmembrane region" description="Helical" evidence="12">
    <location>
        <begin position="21"/>
        <end position="43"/>
    </location>
</feature>
<dbReference type="PROSITE" id="PS50112">
    <property type="entry name" value="PAS"/>
    <property type="match status" value="1"/>
</dbReference>
<dbReference type="SUPFAM" id="SSF103190">
    <property type="entry name" value="Sensory domain-like"/>
    <property type="match status" value="1"/>
</dbReference>
<evidence type="ECO:0000313" key="17">
    <source>
        <dbReference type="Proteomes" id="UP000189464"/>
    </source>
</evidence>
<keyword evidence="10" id="KW-0902">Two-component regulatory system</keyword>
<dbReference type="GO" id="GO:0016301">
    <property type="term" value="F:kinase activity"/>
    <property type="evidence" value="ECO:0007669"/>
    <property type="project" value="UniProtKB-KW"/>
</dbReference>
<dbReference type="InterPro" id="IPR000160">
    <property type="entry name" value="GGDEF_dom"/>
</dbReference>
<dbReference type="GO" id="GO:0005524">
    <property type="term" value="F:ATP binding"/>
    <property type="evidence" value="ECO:0007669"/>
    <property type="project" value="UniProtKB-KW"/>
</dbReference>
<evidence type="ECO:0000256" key="8">
    <source>
        <dbReference type="ARBA" id="ARBA00022840"/>
    </source>
</evidence>
<gene>
    <name evidence="16" type="ORF">B0537_10595</name>
</gene>
<dbReference type="Pfam" id="PF00990">
    <property type="entry name" value="GGDEF"/>
    <property type="match status" value="1"/>
</dbReference>
<feature type="domain" description="HAMP" evidence="14">
    <location>
        <begin position="219"/>
        <end position="271"/>
    </location>
</feature>
<evidence type="ECO:0000256" key="7">
    <source>
        <dbReference type="ARBA" id="ARBA00022777"/>
    </source>
</evidence>
<keyword evidence="3" id="KW-0597">Phosphoprotein</keyword>
<dbReference type="SUPFAM" id="SSF55073">
    <property type="entry name" value="Nucleotide cyclase"/>
    <property type="match status" value="1"/>
</dbReference>
<evidence type="ECO:0000313" key="16">
    <source>
        <dbReference type="EMBL" id="AQS59495.1"/>
    </source>
</evidence>
<dbReference type="Pfam" id="PF00672">
    <property type="entry name" value="HAMP"/>
    <property type="match status" value="1"/>
</dbReference>
<comment type="subcellular location">
    <subcellularLocation>
        <location evidence="1">Cell membrane</location>
        <topology evidence="1">Multi-pass membrane protein</topology>
    </subcellularLocation>
</comment>
<evidence type="ECO:0000256" key="10">
    <source>
        <dbReference type="ARBA" id="ARBA00023012"/>
    </source>
</evidence>
<sequence>MEEGLLFSAKPKSSFYNLKSIRWRITILILIVIIVQVANMLWITKQSQNNANQAALEKVRGDMQMGEALLNIIFPGPWQIKDGLLYKGTYLMNDNHVIVDFIGSVTGDTCTIFQGDTRIATNVIRDGKRAVGTKVSEEIKQIVLDRGQEYFGEAEVVGVKYQTGYKPIKDASGQNIGIWYVGASSQYVNEIYTHFMWNIISTIIINLLMILLIILFITKFIVKPIRRLAAAANLLALGDLDTEIKVQRDDEIGYLAKSFERMRVERKKAERELRAAHQQLLDIIEFLPDATFVIDQDKKVIAWNRAIEEMTGVPEENIIGKSNYASVLPFYNNHEVDIVDMLFLVTKCDGSDSLNQKERTISKEFFIPANNQQDPGTYLLVTAGPLLNNDRKLVGAIISIRNITSERLAEKKLRYLATHDALTGVPNRLLFEEAIGRAVAKAKRGQISAILFIDLDNFKEVNDTLGHEAGDNLLVSVSGILRSNLREGDLLARLGGDEFVVLLDGASAEEAVIVAEKLRSLVKEKELCLVHYQYCCNISLSIGVAVIDGTLPVHKLLSLADMALYKAKEGGKNRVVFLQAE</sequence>
<dbReference type="CDD" id="cd01949">
    <property type="entry name" value="GGDEF"/>
    <property type="match status" value="1"/>
</dbReference>
<dbReference type="PANTHER" id="PTHR46663:SF4">
    <property type="entry name" value="DIGUANYLATE CYCLASE DGCT-RELATED"/>
    <property type="match status" value="1"/>
</dbReference>
<keyword evidence="6" id="KW-0547">Nucleotide-binding</keyword>
<dbReference type="STRING" id="1833852.B0537_10595"/>
<dbReference type="PROSITE" id="PS50885">
    <property type="entry name" value="HAMP"/>
    <property type="match status" value="1"/>
</dbReference>
<dbReference type="KEGG" id="dfg:B0537_10595"/>